<dbReference type="EMBL" id="CAKJTG010000006">
    <property type="protein sequence ID" value="CAG9607681.1"/>
    <property type="molecule type" value="Genomic_DNA"/>
</dbReference>
<dbReference type="InterPro" id="IPR050950">
    <property type="entry name" value="HTH-type_LysR_regulators"/>
</dbReference>
<comment type="caution">
    <text evidence="6">The sequence shown here is derived from an EMBL/GenBank/DDBJ whole genome shotgun (WGS) entry which is preliminary data.</text>
</comment>
<dbReference type="SUPFAM" id="SSF46785">
    <property type="entry name" value="Winged helix' DNA-binding domain"/>
    <property type="match status" value="1"/>
</dbReference>
<keyword evidence="4" id="KW-0804">Transcription</keyword>
<evidence type="ECO:0000256" key="2">
    <source>
        <dbReference type="ARBA" id="ARBA00023015"/>
    </source>
</evidence>
<dbReference type="InterPro" id="IPR000847">
    <property type="entry name" value="LysR_HTH_N"/>
</dbReference>
<name>A0A9C7L951_9BACI</name>
<evidence type="ECO:0000313" key="7">
    <source>
        <dbReference type="Proteomes" id="UP000789845"/>
    </source>
</evidence>
<evidence type="ECO:0000313" key="6">
    <source>
        <dbReference type="EMBL" id="CAG9607681.1"/>
    </source>
</evidence>
<dbReference type="PANTHER" id="PTHR30419">
    <property type="entry name" value="HTH-TYPE TRANSCRIPTIONAL REGULATOR YBHD"/>
    <property type="match status" value="1"/>
</dbReference>
<dbReference type="GO" id="GO:0005829">
    <property type="term" value="C:cytosol"/>
    <property type="evidence" value="ECO:0007669"/>
    <property type="project" value="TreeGrafter"/>
</dbReference>
<keyword evidence="7" id="KW-1185">Reference proteome</keyword>
<dbReference type="InterPro" id="IPR005119">
    <property type="entry name" value="LysR_subst-bd"/>
</dbReference>
<dbReference type="Pfam" id="PF00126">
    <property type="entry name" value="HTH_1"/>
    <property type="match status" value="1"/>
</dbReference>
<dbReference type="AlphaFoldDB" id="A0A9C7L951"/>
<dbReference type="GO" id="GO:0003700">
    <property type="term" value="F:DNA-binding transcription factor activity"/>
    <property type="evidence" value="ECO:0007669"/>
    <property type="project" value="InterPro"/>
</dbReference>
<dbReference type="Gene3D" id="1.10.10.10">
    <property type="entry name" value="Winged helix-like DNA-binding domain superfamily/Winged helix DNA-binding domain"/>
    <property type="match status" value="1"/>
</dbReference>
<proteinExistence type="inferred from homology"/>
<dbReference type="SUPFAM" id="SSF53850">
    <property type="entry name" value="Periplasmic binding protein-like II"/>
    <property type="match status" value="1"/>
</dbReference>
<dbReference type="Pfam" id="PF03466">
    <property type="entry name" value="LysR_substrate"/>
    <property type="match status" value="1"/>
</dbReference>
<dbReference type="FunFam" id="1.10.10.10:FF:000001">
    <property type="entry name" value="LysR family transcriptional regulator"/>
    <property type="match status" value="1"/>
</dbReference>
<dbReference type="InterPro" id="IPR036390">
    <property type="entry name" value="WH_DNA-bd_sf"/>
</dbReference>
<dbReference type="InterPro" id="IPR036388">
    <property type="entry name" value="WH-like_DNA-bd_sf"/>
</dbReference>
<dbReference type="PROSITE" id="PS50931">
    <property type="entry name" value="HTH_LYSR"/>
    <property type="match status" value="1"/>
</dbReference>
<comment type="similarity">
    <text evidence="1">Belongs to the LysR transcriptional regulatory family.</text>
</comment>
<evidence type="ECO:0000259" key="5">
    <source>
        <dbReference type="PROSITE" id="PS50931"/>
    </source>
</evidence>
<sequence>MTLYQLQVFLAVVKTGSFTKAGELLHASQSGVSHTIADLEKELGVLLFTRNRNGVKLTETGNQILVHAREIDNQIEQIYHTVASTKGVQSGTLRIGAFPSYSNKVIPGIFQAFRNHYPGIELLLLEGSYAEIESWIKAGAVDLGFLPNPCEGLDMMVIVSDPLVAVLPATHPLSKQEVISIEQLDNEPFLLLKSGCESLVINAFQENKRILNTQFEVLENSTVISMVESGLGVTIVPSMILSVNSVNIVVKQLNPPIIREIGLAVRSKQNVTPIVRAFINETDSWLVKHVDGSTASF</sequence>
<dbReference type="PRINTS" id="PR00039">
    <property type="entry name" value="HTHLYSR"/>
</dbReference>
<evidence type="ECO:0000256" key="4">
    <source>
        <dbReference type="ARBA" id="ARBA00023163"/>
    </source>
</evidence>
<dbReference type="GO" id="GO:0003677">
    <property type="term" value="F:DNA binding"/>
    <property type="evidence" value="ECO:0007669"/>
    <property type="project" value="UniProtKB-KW"/>
</dbReference>
<gene>
    <name evidence="6" type="primary">cmpR_1</name>
    <name evidence="6" type="ORF">NEOCIP111885_01373</name>
</gene>
<evidence type="ECO:0000256" key="1">
    <source>
        <dbReference type="ARBA" id="ARBA00009437"/>
    </source>
</evidence>
<keyword evidence="2" id="KW-0805">Transcription regulation</keyword>
<dbReference type="Gene3D" id="3.40.190.290">
    <property type="match status" value="1"/>
</dbReference>
<dbReference type="PANTHER" id="PTHR30419:SF24">
    <property type="entry name" value="HTH-TYPE TRANSCRIPTIONAL REGULATOR CZCR"/>
    <property type="match status" value="1"/>
</dbReference>
<keyword evidence="3" id="KW-0238">DNA-binding</keyword>
<organism evidence="6 7">
    <name type="scientific">Pseudoneobacillus rhizosphaerae</name>
    <dbReference type="NCBI Taxonomy" id="2880968"/>
    <lineage>
        <taxon>Bacteria</taxon>
        <taxon>Bacillati</taxon>
        <taxon>Bacillota</taxon>
        <taxon>Bacilli</taxon>
        <taxon>Bacillales</taxon>
        <taxon>Bacillaceae</taxon>
        <taxon>Pseudoneobacillus</taxon>
    </lineage>
</organism>
<protein>
    <submittedName>
        <fullName evidence="6">HTH-type transcriptional activator CmpR</fullName>
    </submittedName>
</protein>
<reference evidence="6" key="1">
    <citation type="submission" date="2021-10" db="EMBL/GenBank/DDBJ databases">
        <authorList>
            <person name="Criscuolo A."/>
        </authorList>
    </citation>
    <scope>NUCLEOTIDE SEQUENCE</scope>
    <source>
        <strain evidence="6">CIP111885</strain>
    </source>
</reference>
<dbReference type="CDD" id="cd05466">
    <property type="entry name" value="PBP2_LTTR_substrate"/>
    <property type="match status" value="1"/>
</dbReference>
<feature type="domain" description="HTH lysR-type" evidence="5">
    <location>
        <begin position="1"/>
        <end position="58"/>
    </location>
</feature>
<evidence type="ECO:0000256" key="3">
    <source>
        <dbReference type="ARBA" id="ARBA00023125"/>
    </source>
</evidence>
<dbReference type="Proteomes" id="UP000789845">
    <property type="component" value="Unassembled WGS sequence"/>
</dbReference>
<accession>A0A9C7L951</accession>